<accession>W0QDD1</accession>
<dbReference type="EMBL" id="CP006943">
    <property type="protein sequence ID" value="AHG76277.1"/>
    <property type="molecule type" value="Genomic_DNA"/>
</dbReference>
<sequence length="42" mass="4801">MPNHYFKGENLSILLRLKGNNSKKLGFWGKKAANRVKRAKSV</sequence>
<reference evidence="1 2" key="1">
    <citation type="submission" date="2013-12" db="EMBL/GenBank/DDBJ databases">
        <title>Annotation of the Mannheimia varigena USDA-ARS-USMARC-1296 complete genome.</title>
        <authorList>
            <person name="Harhay G.P."/>
            <person name="Clawson M.L."/>
            <person name="Murray R.W."/>
            <person name="Lubbers B.V."/>
            <person name="Heaton M.P."/>
            <person name="Chitko-Mckown C.G."/>
            <person name="Harhay D.M."/>
            <person name="Smith T.P.L."/>
        </authorList>
    </citation>
    <scope>NUCLEOTIDE SEQUENCE [LARGE SCALE GENOMIC DNA]</scope>
    <source>
        <strain evidence="1 2">USDA-ARS-USMARC-1296</strain>
    </source>
</reference>
<keyword evidence="2" id="KW-1185">Reference proteome</keyword>
<name>W0QDD1_9PAST</name>
<dbReference type="AlphaFoldDB" id="W0QDD1"/>
<evidence type="ECO:0000313" key="2">
    <source>
        <dbReference type="Proteomes" id="UP000066995"/>
    </source>
</evidence>
<protein>
    <submittedName>
        <fullName evidence="1">Uncharacterized protein</fullName>
    </submittedName>
</protein>
<organism evidence="1 2">
    <name type="scientific">Mannheimia varigena USDA-ARS-USMARC-1296</name>
    <dbReference type="NCBI Taxonomy" id="1433287"/>
    <lineage>
        <taxon>Bacteria</taxon>
        <taxon>Pseudomonadati</taxon>
        <taxon>Pseudomonadota</taxon>
        <taxon>Gammaproteobacteria</taxon>
        <taxon>Pasteurellales</taxon>
        <taxon>Pasteurellaceae</taxon>
        <taxon>Mannheimia</taxon>
    </lineage>
</organism>
<proteinExistence type="predicted"/>
<evidence type="ECO:0000313" key="1">
    <source>
        <dbReference type="EMBL" id="AHG76277.1"/>
    </source>
</evidence>
<gene>
    <name evidence="1" type="ORF">X808_17570</name>
</gene>
<dbReference type="HOGENOM" id="CLU_218738_0_0_6"/>
<dbReference type="Proteomes" id="UP000066995">
    <property type="component" value="Chromosome"/>
</dbReference>
<dbReference type="KEGG" id="mvi:X808_17570"/>